<evidence type="ECO:0000313" key="3">
    <source>
        <dbReference type="Proteomes" id="UP000746747"/>
    </source>
</evidence>
<reference evidence="2" key="1">
    <citation type="submission" date="2021-09" db="EMBL/GenBank/DDBJ databases">
        <authorList>
            <consortium name="Pathogen Informatics"/>
        </authorList>
    </citation>
    <scope>NUCLEOTIDE SEQUENCE</scope>
</reference>
<feature type="region of interest" description="Disordered" evidence="1">
    <location>
        <begin position="79"/>
        <end position="114"/>
    </location>
</feature>
<protein>
    <submittedName>
        <fullName evidence="2">Uncharacterized protein</fullName>
    </submittedName>
</protein>
<keyword evidence="3" id="KW-1185">Reference proteome</keyword>
<sequence>MDEWMDGWMPLSDSDLSNSSISEQAPVLRIFETDDLPLHCGDFTLQHAIMVRSRQLSEIAGLIDESTSDQPTLKRFSRCNQSMHSRPSSHMCDLEPGSSYQQQQQQQQQPNTCSKVSSRLKTGLFFNGNWTLRGKKEQKMRPSIHDITVVQTEKLSPNLAAAKSPSAKTLKTSYPSPFQQHYQNHQYIRGNSPGSSNHNDHLSSINDHRISSTSSHLKNFTSDKYHSDLVRRTPAEVVQRAVVTSRYAWPSENFTQLSTTNPSIAIGQPEYIIPVKRTIFNGLIFLTKVFIV</sequence>
<gene>
    <name evidence="2" type="ORF">CJOHNSTONI_LOCUS2957</name>
</gene>
<name>A0A8J2LSV0_9BILA</name>
<dbReference type="EMBL" id="CAKAEH010001030">
    <property type="protein sequence ID" value="CAG9532664.1"/>
    <property type="molecule type" value="Genomic_DNA"/>
</dbReference>
<dbReference type="OrthoDB" id="5863414at2759"/>
<proteinExistence type="predicted"/>
<organism evidence="2 3">
    <name type="scientific">Cercopithifilaria johnstoni</name>
    <dbReference type="NCBI Taxonomy" id="2874296"/>
    <lineage>
        <taxon>Eukaryota</taxon>
        <taxon>Metazoa</taxon>
        <taxon>Ecdysozoa</taxon>
        <taxon>Nematoda</taxon>
        <taxon>Chromadorea</taxon>
        <taxon>Rhabditida</taxon>
        <taxon>Spirurina</taxon>
        <taxon>Spiruromorpha</taxon>
        <taxon>Filarioidea</taxon>
        <taxon>Onchocercidae</taxon>
        <taxon>Cercopithifilaria</taxon>
    </lineage>
</organism>
<dbReference type="AlphaFoldDB" id="A0A8J2LSV0"/>
<feature type="compositionally biased region" description="Polar residues" evidence="1">
    <location>
        <begin position="79"/>
        <end position="88"/>
    </location>
</feature>
<comment type="caution">
    <text evidence="2">The sequence shown here is derived from an EMBL/GenBank/DDBJ whole genome shotgun (WGS) entry which is preliminary data.</text>
</comment>
<evidence type="ECO:0000313" key="2">
    <source>
        <dbReference type="EMBL" id="CAG9532664.1"/>
    </source>
</evidence>
<accession>A0A8J2LSV0</accession>
<evidence type="ECO:0000256" key="1">
    <source>
        <dbReference type="SAM" id="MobiDB-lite"/>
    </source>
</evidence>
<dbReference type="Proteomes" id="UP000746747">
    <property type="component" value="Unassembled WGS sequence"/>
</dbReference>